<proteinExistence type="inferred from homology"/>
<dbReference type="GO" id="GO:0080008">
    <property type="term" value="C:Cul4-RING E3 ubiquitin ligase complex"/>
    <property type="evidence" value="ECO:0007669"/>
    <property type="project" value="TreeGrafter"/>
</dbReference>
<gene>
    <name evidence="7" type="ORF">V9T40_005919</name>
</gene>
<protein>
    <recommendedName>
        <fullName evidence="9">LisH domain-containing protein</fullName>
    </recommendedName>
</protein>
<organism evidence="7 8">
    <name type="scientific">Parthenolecanium corni</name>
    <dbReference type="NCBI Taxonomy" id="536013"/>
    <lineage>
        <taxon>Eukaryota</taxon>
        <taxon>Metazoa</taxon>
        <taxon>Ecdysozoa</taxon>
        <taxon>Arthropoda</taxon>
        <taxon>Hexapoda</taxon>
        <taxon>Insecta</taxon>
        <taxon>Pterygota</taxon>
        <taxon>Neoptera</taxon>
        <taxon>Paraneoptera</taxon>
        <taxon>Hemiptera</taxon>
        <taxon>Sternorrhyncha</taxon>
        <taxon>Coccoidea</taxon>
        <taxon>Coccidae</taxon>
        <taxon>Parthenolecanium</taxon>
    </lineage>
</organism>
<comment type="caution">
    <text evidence="7">The sequence shown here is derived from an EMBL/GenBank/DDBJ whole genome shotgun (WGS) entry which is preliminary data.</text>
</comment>
<evidence type="ECO:0008006" key="9">
    <source>
        <dbReference type="Google" id="ProtNLM"/>
    </source>
</evidence>
<dbReference type="PANTHER" id="PTHR13129">
    <property type="entry name" value="VPRBP PROTEIN-RELATED"/>
    <property type="match status" value="1"/>
</dbReference>
<dbReference type="PANTHER" id="PTHR13129:SF4">
    <property type="entry name" value="DDB1- AND CUL4-ASSOCIATED FACTOR 1"/>
    <property type="match status" value="1"/>
</dbReference>
<evidence type="ECO:0000256" key="3">
    <source>
        <dbReference type="ARBA" id="ARBA00008845"/>
    </source>
</evidence>
<reference evidence="7 8" key="1">
    <citation type="submission" date="2024-03" db="EMBL/GenBank/DDBJ databases">
        <title>Adaptation during the transition from Ophiocordyceps entomopathogen to insect associate is accompanied by gene loss and intensified selection.</title>
        <authorList>
            <person name="Ward C.M."/>
            <person name="Onetto C.A."/>
            <person name="Borneman A.R."/>
        </authorList>
    </citation>
    <scope>NUCLEOTIDE SEQUENCE [LARGE SCALE GENOMIC DNA]</scope>
    <source>
        <strain evidence="7">AWRI1</strain>
        <tissue evidence="7">Single Adult Female</tissue>
    </source>
</reference>
<dbReference type="GO" id="GO:0005634">
    <property type="term" value="C:nucleus"/>
    <property type="evidence" value="ECO:0007669"/>
    <property type="project" value="UniProtKB-SubCell"/>
</dbReference>
<keyword evidence="5" id="KW-0539">Nucleus</keyword>
<evidence type="ECO:0000256" key="6">
    <source>
        <dbReference type="SAM" id="MobiDB-lite"/>
    </source>
</evidence>
<sequence>MDLQSETDVAAVLRQWEEDHTAAAYDPVPLLTRLAELVEAEAENYMKVAPDPFDERHPSRADPNCAFGQMLKILFRKDTFMNKLVNDYLRENYWSRLGLKRDIRALNSVSCRLMIDILPGLETSVVFDTPTSDALVQRLYTWAEKGGDPLQTYAIGLIAAAMEVQDIANMTRDLNNKLVPMMLDRLHALHKQTCLEKLQESNSSAFNINFARPFAHLAKDSKENSGDNTDSLKRRRSVDYNGITSPVLSKRPSPYHSDFSNSSWVEMETLIVPFVQIYPPTLATKQMFILRYLTLMGEYQEFLSHIIEKNALQLVLQLIDRKNFQNSRLMFEALRYLAAILCHKKFAIEFVNSQGLQKLLEVPRIGIAATGASLCFFYLAHCEDAMEKLCSQPKHVISHMIPKLIAYNLWLLECSHDSGRCHATMFFGLSFQFQIILNEFDEADGLRKMFNVLSTLPILTSEGIRRNEDEECSVRQIVRHVCTALKRYFEAHLFKIVETTSRRVMLDAGQNAAMPNYCKAGKSTSEVVRDEINWLLNMKFTSRWPPVNKFMELGGITLMLKIIAFAYDWNYSGRAETVRSALDVINICSVLSTVQLQLCEPVELPDDSSPTGITIILGAAEGDIVTEPDVQKSAINVIITCACAPITRDISSVCLFPSNNAKKKWTTKVQSREDIILKVWDCIRTSNGIMDLMNLIMIKTPITDADSIRALACQALAGLARNETVRQIISKLPLFTSGQLQSLMNDPILQDRRQEHVAFQKYAVELMERVSGKTAGSQLEVSLANIYKASVVAQTKIQYNTQQLFQIIYQHLLKHGMKDTANTLQKEANLPAIKPSIVTTNLSPYTYKTNKNRSSILSESKHLKMALQTPPSSHDFSPVSSSKMSASSLKLNPVNRRSDKFQMVSPGRSLQKQVRCELSLPPPQPESHITLDSIITEYLANQHSLCKNPMVTCPQFDLLVPHKCPDPKPKKLLYGNFVTRHSRGIHIRRLDEHLIHSRFCLVKTLRPNEDEGYFTCCEFANDKFILAGTYQGYVKLLNLHTGAEDGSAACHSSYISNLSINSKSDLVATSSAWRPPLSALWKIRENNLEAVKSFNDEEFLEFSHINEDKLIGTKGVEAIIYDIHTGQKIMTLKPSQSNQYNKNRATFNPSDELVLSDGVLWDVTSGKEIHKFDKLNQTLSGVFHPNGLEIISNAEVWDIRTFHLLRTVPSLDQCSVVFPKTGRTFYAVTNEREVEGDNAFDTSFKTLDAYDYSNITTIDVKKHIYHLSCNQFDTQIGVVENSGKCDDMEETAIRIYDVGRIKVDDDEAEEDEDDDEDMNTEGSGSDDQADDGALELIDVDDVNEEDENDEDDDEDDDDDGYDVEYFDNLLDNSSTTDDSNDSDMDN</sequence>
<feature type="compositionally biased region" description="Low complexity" evidence="6">
    <location>
        <begin position="1367"/>
        <end position="1377"/>
    </location>
</feature>
<dbReference type="EMBL" id="JBBCAQ010000003">
    <property type="protein sequence ID" value="KAK7604733.1"/>
    <property type="molecule type" value="Genomic_DNA"/>
</dbReference>
<evidence type="ECO:0000256" key="2">
    <source>
        <dbReference type="ARBA" id="ARBA00004906"/>
    </source>
</evidence>
<dbReference type="SUPFAM" id="SSF50978">
    <property type="entry name" value="WD40 repeat-like"/>
    <property type="match status" value="1"/>
</dbReference>
<dbReference type="SMART" id="SM00667">
    <property type="entry name" value="LisH"/>
    <property type="match status" value="1"/>
</dbReference>
<dbReference type="InterPro" id="IPR016024">
    <property type="entry name" value="ARM-type_fold"/>
</dbReference>
<dbReference type="SUPFAM" id="SSF48371">
    <property type="entry name" value="ARM repeat"/>
    <property type="match status" value="1"/>
</dbReference>
<dbReference type="InterPro" id="IPR033270">
    <property type="entry name" value="VPRBP/DCAF1"/>
</dbReference>
<keyword evidence="8" id="KW-1185">Reference proteome</keyword>
<comment type="pathway">
    <text evidence="2">Protein modification; protein ubiquitination.</text>
</comment>
<evidence type="ECO:0000256" key="1">
    <source>
        <dbReference type="ARBA" id="ARBA00004123"/>
    </source>
</evidence>
<feature type="compositionally biased region" description="Acidic residues" evidence="6">
    <location>
        <begin position="1327"/>
        <end position="1365"/>
    </location>
</feature>
<dbReference type="PROSITE" id="PS50896">
    <property type="entry name" value="LISH"/>
    <property type="match status" value="1"/>
</dbReference>
<keyword evidence="4" id="KW-0833">Ubl conjugation pathway</keyword>
<evidence type="ECO:0000313" key="8">
    <source>
        <dbReference type="Proteomes" id="UP001367676"/>
    </source>
</evidence>
<dbReference type="GO" id="GO:0016567">
    <property type="term" value="P:protein ubiquitination"/>
    <property type="evidence" value="ECO:0007669"/>
    <property type="project" value="InterPro"/>
</dbReference>
<dbReference type="Gene3D" id="2.130.10.10">
    <property type="entry name" value="YVTN repeat-like/Quinoprotein amine dehydrogenase"/>
    <property type="match status" value="1"/>
</dbReference>
<comment type="similarity">
    <text evidence="3">Belongs to the VPRBP/DCAF1 family.</text>
</comment>
<feature type="region of interest" description="Disordered" evidence="6">
    <location>
        <begin position="1302"/>
        <end position="1386"/>
    </location>
</feature>
<evidence type="ECO:0000256" key="5">
    <source>
        <dbReference type="ARBA" id="ARBA00023242"/>
    </source>
</evidence>
<feature type="compositionally biased region" description="Acidic residues" evidence="6">
    <location>
        <begin position="1304"/>
        <end position="1319"/>
    </location>
</feature>
<evidence type="ECO:0000256" key="4">
    <source>
        <dbReference type="ARBA" id="ARBA00022786"/>
    </source>
</evidence>
<accession>A0AAN9U428</accession>
<dbReference type="InterPro" id="IPR015943">
    <property type="entry name" value="WD40/YVTN_repeat-like_dom_sf"/>
</dbReference>
<dbReference type="Proteomes" id="UP001367676">
    <property type="component" value="Unassembled WGS sequence"/>
</dbReference>
<dbReference type="InterPro" id="IPR036322">
    <property type="entry name" value="WD40_repeat_dom_sf"/>
</dbReference>
<comment type="subcellular location">
    <subcellularLocation>
        <location evidence="1">Nucleus</location>
    </subcellularLocation>
</comment>
<evidence type="ECO:0000313" key="7">
    <source>
        <dbReference type="EMBL" id="KAK7604733.1"/>
    </source>
</evidence>
<dbReference type="InterPro" id="IPR006594">
    <property type="entry name" value="LisH"/>
</dbReference>
<name>A0AAN9U428_9HEMI</name>